<evidence type="ECO:0000256" key="7">
    <source>
        <dbReference type="ARBA" id="ARBA00023242"/>
    </source>
</evidence>
<comment type="subcellular location">
    <subcellularLocation>
        <location evidence="2">Nucleus</location>
    </subcellularLocation>
</comment>
<comment type="cofactor">
    <cofactor evidence="1">
        <name>a divalent metal cation</name>
        <dbReference type="ChEBI" id="CHEBI:60240"/>
    </cofactor>
</comment>
<dbReference type="STRING" id="62324.A0A182R6R5"/>
<dbReference type="GO" id="GO:0046872">
    <property type="term" value="F:metal ion binding"/>
    <property type="evidence" value="ECO:0007669"/>
    <property type="project" value="UniProtKB-KW"/>
</dbReference>
<sequence>MISAIYFLPDLYESDDHSTDSDEHGLVYGYSSDSSESSNAIREPISLHFDNDWFLKCFNVSRDVFNELYNSLVPVLKTTETPTAFEKLAATLRYLAKGTCTSDTGAGGYKAMPRKAFQAMFPQTINAMHELICKRFISLKPSNSVEQTEAGIYFREHCPNLPGVALCAIGTHMEIAEPKEEKHLFYYKYGSYSLNALLVCDHMKRIRYVNASFCGSLHDSHLWVSSDLDNYFADSYLAATTSCYVLAKSKFPSKPWILTPIENAKAKSLEAMFNDQHAKTFAVAEETISLLKNRFRCLLGKPPIPYTPAECVTIIDVCCALHNMCIACKNVK</sequence>
<dbReference type="VEuPathDB" id="VectorBase:AFUN001863"/>
<dbReference type="GO" id="GO:0005634">
    <property type="term" value="C:nucleus"/>
    <property type="evidence" value="ECO:0007669"/>
    <property type="project" value="UniProtKB-SubCell"/>
</dbReference>
<evidence type="ECO:0000256" key="5">
    <source>
        <dbReference type="ARBA" id="ARBA00022723"/>
    </source>
</evidence>
<proteinExistence type="inferred from homology"/>
<keyword evidence="6" id="KW-0378">Hydrolase</keyword>
<dbReference type="AlphaFoldDB" id="A0A182R6R5"/>
<evidence type="ECO:0000256" key="1">
    <source>
        <dbReference type="ARBA" id="ARBA00001968"/>
    </source>
</evidence>
<protein>
    <submittedName>
        <fullName evidence="9">DDE Tnp4 domain-containing protein</fullName>
    </submittedName>
</protein>
<dbReference type="GO" id="GO:0004518">
    <property type="term" value="F:nuclease activity"/>
    <property type="evidence" value="ECO:0007669"/>
    <property type="project" value="UniProtKB-KW"/>
</dbReference>
<evidence type="ECO:0000259" key="8">
    <source>
        <dbReference type="Pfam" id="PF13359"/>
    </source>
</evidence>
<dbReference type="InterPro" id="IPR027806">
    <property type="entry name" value="HARBI1_dom"/>
</dbReference>
<dbReference type="EnsemblMetazoa" id="AFUN001863-RA">
    <property type="protein sequence ID" value="AFUN001863-PA"/>
    <property type="gene ID" value="AFUN001863"/>
</dbReference>
<evidence type="ECO:0000313" key="9">
    <source>
        <dbReference type="EnsemblMetazoa" id="AFUN001863-PA"/>
    </source>
</evidence>
<organism evidence="9">
    <name type="scientific">Anopheles funestus</name>
    <name type="common">African malaria mosquito</name>
    <dbReference type="NCBI Taxonomy" id="62324"/>
    <lineage>
        <taxon>Eukaryota</taxon>
        <taxon>Metazoa</taxon>
        <taxon>Ecdysozoa</taxon>
        <taxon>Arthropoda</taxon>
        <taxon>Hexapoda</taxon>
        <taxon>Insecta</taxon>
        <taxon>Pterygota</taxon>
        <taxon>Neoptera</taxon>
        <taxon>Endopterygota</taxon>
        <taxon>Diptera</taxon>
        <taxon>Nematocera</taxon>
        <taxon>Culicoidea</taxon>
        <taxon>Culicidae</taxon>
        <taxon>Anophelinae</taxon>
        <taxon>Anopheles</taxon>
    </lineage>
</organism>
<name>A0A182R6R5_ANOFN</name>
<keyword evidence="4" id="KW-0540">Nuclease</keyword>
<evidence type="ECO:0000256" key="2">
    <source>
        <dbReference type="ARBA" id="ARBA00004123"/>
    </source>
</evidence>
<dbReference type="VEuPathDB" id="VectorBase:AFUN2_012603"/>
<comment type="similarity">
    <text evidence="3">Belongs to the HARBI1 family.</text>
</comment>
<keyword evidence="7" id="KW-0539">Nucleus</keyword>
<evidence type="ECO:0000256" key="6">
    <source>
        <dbReference type="ARBA" id="ARBA00022801"/>
    </source>
</evidence>
<reference evidence="9" key="1">
    <citation type="submission" date="2020-05" db="UniProtKB">
        <authorList>
            <consortium name="EnsemblMetazoa"/>
        </authorList>
    </citation>
    <scope>IDENTIFICATION</scope>
    <source>
        <strain evidence="9">FUMOZ</strain>
    </source>
</reference>
<dbReference type="Pfam" id="PF13359">
    <property type="entry name" value="DDE_Tnp_4"/>
    <property type="match status" value="1"/>
</dbReference>
<dbReference type="PANTHER" id="PTHR22930:SF289">
    <property type="entry name" value="DDE TNP4 DOMAIN-CONTAINING PROTEIN-RELATED"/>
    <property type="match status" value="1"/>
</dbReference>
<evidence type="ECO:0000256" key="3">
    <source>
        <dbReference type="ARBA" id="ARBA00006958"/>
    </source>
</evidence>
<dbReference type="PANTHER" id="PTHR22930">
    <property type="match status" value="1"/>
</dbReference>
<feature type="domain" description="DDE Tnp4" evidence="8">
    <location>
        <begin position="170"/>
        <end position="323"/>
    </location>
</feature>
<accession>A0A182R6R5</accession>
<dbReference type="GO" id="GO:0016787">
    <property type="term" value="F:hydrolase activity"/>
    <property type="evidence" value="ECO:0007669"/>
    <property type="project" value="UniProtKB-KW"/>
</dbReference>
<keyword evidence="5" id="KW-0479">Metal-binding</keyword>
<evidence type="ECO:0000256" key="4">
    <source>
        <dbReference type="ARBA" id="ARBA00022722"/>
    </source>
</evidence>
<dbReference type="InterPro" id="IPR045249">
    <property type="entry name" value="HARBI1-like"/>
</dbReference>